<evidence type="ECO:0000256" key="2">
    <source>
        <dbReference type="ARBA" id="ARBA00022670"/>
    </source>
</evidence>
<keyword evidence="3 6" id="KW-0378">Hydrolase</keyword>
<evidence type="ECO:0000256" key="6">
    <source>
        <dbReference type="PROSITE-ProRule" id="PRU01240"/>
    </source>
</evidence>
<organism evidence="10 11">
    <name type="scientific">Pleurostoma richardsiae</name>
    <dbReference type="NCBI Taxonomy" id="41990"/>
    <lineage>
        <taxon>Eukaryota</taxon>
        <taxon>Fungi</taxon>
        <taxon>Dikarya</taxon>
        <taxon>Ascomycota</taxon>
        <taxon>Pezizomycotina</taxon>
        <taxon>Sordariomycetes</taxon>
        <taxon>Sordariomycetidae</taxon>
        <taxon>Calosphaeriales</taxon>
        <taxon>Pleurostomataceae</taxon>
        <taxon>Pleurostoma</taxon>
    </lineage>
</organism>
<reference evidence="10" key="1">
    <citation type="submission" date="2022-07" db="EMBL/GenBank/DDBJ databases">
        <title>Fungi with potential for degradation of polypropylene.</title>
        <authorList>
            <person name="Gostincar C."/>
        </authorList>
    </citation>
    <scope>NUCLEOTIDE SEQUENCE</scope>
    <source>
        <strain evidence="10">EXF-13308</strain>
    </source>
</reference>
<dbReference type="Proteomes" id="UP001174694">
    <property type="component" value="Unassembled WGS sequence"/>
</dbReference>
<feature type="active site" description="Charge relay system" evidence="5 6">
    <location>
        <position position="508"/>
    </location>
</feature>
<dbReference type="CDD" id="cd07489">
    <property type="entry name" value="Peptidases_S8_5"/>
    <property type="match status" value="1"/>
</dbReference>
<dbReference type="PRINTS" id="PR00723">
    <property type="entry name" value="SUBTILISIN"/>
</dbReference>
<dbReference type="GO" id="GO:0004252">
    <property type="term" value="F:serine-type endopeptidase activity"/>
    <property type="evidence" value="ECO:0007669"/>
    <property type="project" value="UniProtKB-UniRule"/>
</dbReference>
<feature type="active site" description="Charge relay system" evidence="5 6">
    <location>
        <position position="154"/>
    </location>
</feature>
<dbReference type="PANTHER" id="PTHR43806:SF66">
    <property type="entry name" value="SERIN ENDOPEPTIDASE"/>
    <property type="match status" value="1"/>
</dbReference>
<sequence>MKLVSLFVTLGLASCAVAAVRRDEADLAGAVKGAESASPKRFIVEFTQGANHAEAVKEIGSRRAVKVVKIFNGTDIFSGVTVEAPEDNADSLQMAEAVARVWPAKKIQLEALIDALSFTGGLSGENYSVHDITGVDKLHEAGIFGKGALVAVVDTGIYYEHPDIGGGFGPGYKVAGGYDYVGDGDWPAGEKIPDNDPLDHVGHGTHVAGIIAAQSEWFTGVAPEATLLAYKVFTEQGTTDEDTLIEAFIDAYSAGADIITASIGGASGWQDNAWAMVADRLVDAGVVVTISAGNNGELGPFFGSSGSSGKNVLAVASLEPLVLPSLAFDVAFNKTGDSARMAYNPPWGQFPSTIKDWPIIFLDPCSPLPENTPSLASMIPVVALGKCSPFTKEMNLSAFAAQYILVYTPSEPDDGFYLDDWTLQRGVLQTTAAEELVAALLAGASATATFSDSPEFVSIPNANAGRPSYFTSYGGTFDLALKPDIAAPGTRILSLYLDNGYASMSGTSMACPYIAGVAALYIGQFGGRSTHGTGFAKRLSARILSSGQAVPWGSEAGNGSWASAAQVGNGVVNASKVLQYDTELSFAKFQLNDTHHYERYHGVDVTNNGVESVEYSFELQPSGGFEAYWPNPGDAYLAPRMKTYDEMANIPLGIIPSVKMPSGKFVVKPGETKSAEFIFNIPDGLNGGRLPVFSGQVLIKGSNGEQLTVPYFGVGSNMKHELRSLWYESYNYPRSYSTNSRISLAQKSWFTFNLSLAEQDFPKVIVAITYGSKELRWDIFEESWRERAWTYPPVVGENDYLGSATSYALAGDVTTFDPVEDDENNLVAFPVTDLVRDVAYEFWWLGKFANGSTIPPGKYKMRIATLLPFGSQVPSDNWEVWETPTIEVIA</sequence>
<evidence type="ECO:0000313" key="11">
    <source>
        <dbReference type="Proteomes" id="UP001174694"/>
    </source>
</evidence>
<keyword evidence="8" id="KW-0732">Signal</keyword>
<dbReference type="AlphaFoldDB" id="A0AA38RDN1"/>
<dbReference type="PROSITE" id="PS00138">
    <property type="entry name" value="SUBTILASE_SER"/>
    <property type="match status" value="1"/>
</dbReference>
<comment type="similarity">
    <text evidence="1 6 7">Belongs to the peptidase S8 family.</text>
</comment>
<dbReference type="GO" id="GO:0006508">
    <property type="term" value="P:proteolysis"/>
    <property type="evidence" value="ECO:0007669"/>
    <property type="project" value="UniProtKB-KW"/>
</dbReference>
<dbReference type="InterPro" id="IPR036852">
    <property type="entry name" value="Peptidase_S8/S53_dom_sf"/>
</dbReference>
<keyword evidence="2 6" id="KW-0645">Protease</keyword>
<keyword evidence="4 6" id="KW-0720">Serine protease</keyword>
<dbReference type="InterPro" id="IPR023828">
    <property type="entry name" value="Peptidase_S8_Ser-AS"/>
</dbReference>
<dbReference type="InterPro" id="IPR015500">
    <property type="entry name" value="Peptidase_S8_subtilisin-rel"/>
</dbReference>
<dbReference type="InterPro" id="IPR034187">
    <property type="entry name" value="Peptidases_S8_5"/>
</dbReference>
<evidence type="ECO:0000256" key="3">
    <source>
        <dbReference type="ARBA" id="ARBA00022801"/>
    </source>
</evidence>
<dbReference type="PANTHER" id="PTHR43806">
    <property type="entry name" value="PEPTIDASE S8"/>
    <property type="match status" value="1"/>
</dbReference>
<comment type="caution">
    <text evidence="10">The sequence shown here is derived from an EMBL/GenBank/DDBJ whole genome shotgun (WGS) entry which is preliminary data.</text>
</comment>
<dbReference type="InterPro" id="IPR050131">
    <property type="entry name" value="Peptidase_S8_subtilisin-like"/>
</dbReference>
<name>A0AA38RDN1_9PEZI</name>
<proteinExistence type="inferred from homology"/>
<dbReference type="PROSITE" id="PS51892">
    <property type="entry name" value="SUBTILASE"/>
    <property type="match status" value="1"/>
</dbReference>
<evidence type="ECO:0000256" key="1">
    <source>
        <dbReference type="ARBA" id="ARBA00011073"/>
    </source>
</evidence>
<dbReference type="SUPFAM" id="SSF52743">
    <property type="entry name" value="Subtilisin-like"/>
    <property type="match status" value="1"/>
</dbReference>
<evidence type="ECO:0000256" key="8">
    <source>
        <dbReference type="SAM" id="SignalP"/>
    </source>
</evidence>
<dbReference type="Gene3D" id="3.40.50.200">
    <property type="entry name" value="Peptidase S8/S53 domain"/>
    <property type="match status" value="2"/>
</dbReference>
<evidence type="ECO:0000259" key="9">
    <source>
        <dbReference type="Pfam" id="PF00082"/>
    </source>
</evidence>
<dbReference type="InterPro" id="IPR023827">
    <property type="entry name" value="Peptidase_S8_Asp-AS"/>
</dbReference>
<evidence type="ECO:0000256" key="4">
    <source>
        <dbReference type="ARBA" id="ARBA00022825"/>
    </source>
</evidence>
<feature type="domain" description="Peptidase S8/S53" evidence="9">
    <location>
        <begin position="145"/>
        <end position="525"/>
    </location>
</feature>
<feature type="signal peptide" evidence="8">
    <location>
        <begin position="1"/>
        <end position="18"/>
    </location>
</feature>
<gene>
    <name evidence="10" type="ORF">NKR23_g6228</name>
</gene>
<dbReference type="GO" id="GO:0016020">
    <property type="term" value="C:membrane"/>
    <property type="evidence" value="ECO:0007669"/>
    <property type="project" value="InterPro"/>
</dbReference>
<dbReference type="PROSITE" id="PS00136">
    <property type="entry name" value="SUBTILASE_ASP"/>
    <property type="match status" value="1"/>
</dbReference>
<keyword evidence="11" id="KW-1185">Reference proteome</keyword>
<evidence type="ECO:0000313" key="10">
    <source>
        <dbReference type="EMBL" id="KAJ9144098.1"/>
    </source>
</evidence>
<feature type="chain" id="PRO_5041285338" evidence="8">
    <location>
        <begin position="19"/>
        <end position="890"/>
    </location>
</feature>
<dbReference type="InterPro" id="IPR000209">
    <property type="entry name" value="Peptidase_S8/S53_dom"/>
</dbReference>
<evidence type="ECO:0000256" key="7">
    <source>
        <dbReference type="RuleBase" id="RU003355"/>
    </source>
</evidence>
<accession>A0AA38RDN1</accession>
<evidence type="ECO:0000256" key="5">
    <source>
        <dbReference type="PIRSR" id="PIRSR615500-1"/>
    </source>
</evidence>
<dbReference type="EMBL" id="JANBVO010000017">
    <property type="protein sequence ID" value="KAJ9144098.1"/>
    <property type="molecule type" value="Genomic_DNA"/>
</dbReference>
<protein>
    <submittedName>
        <fullName evidence="10">Serine endopeptidase</fullName>
    </submittedName>
</protein>
<dbReference type="InterPro" id="IPR022398">
    <property type="entry name" value="Peptidase_S8_His-AS"/>
</dbReference>
<dbReference type="PROSITE" id="PS00137">
    <property type="entry name" value="SUBTILASE_HIS"/>
    <property type="match status" value="1"/>
</dbReference>
<feature type="active site" description="Charge relay system" evidence="5 6">
    <location>
        <position position="203"/>
    </location>
</feature>
<dbReference type="PROSITE" id="PS51257">
    <property type="entry name" value="PROKAR_LIPOPROTEIN"/>
    <property type="match status" value="1"/>
</dbReference>
<dbReference type="Pfam" id="PF00082">
    <property type="entry name" value="Peptidase_S8"/>
    <property type="match status" value="1"/>
</dbReference>